<feature type="transmembrane region" description="Helical" evidence="1">
    <location>
        <begin position="161"/>
        <end position="179"/>
    </location>
</feature>
<name>A0AAW9SEV8_9BACT</name>
<feature type="transmembrane region" description="Helical" evidence="1">
    <location>
        <begin position="24"/>
        <end position="49"/>
    </location>
</feature>
<evidence type="ECO:0000313" key="3">
    <source>
        <dbReference type="Proteomes" id="UP001403385"/>
    </source>
</evidence>
<comment type="caution">
    <text evidence="2">The sequence shown here is derived from an EMBL/GenBank/DDBJ whole genome shotgun (WGS) entry which is preliminary data.</text>
</comment>
<dbReference type="Proteomes" id="UP001403385">
    <property type="component" value="Unassembled WGS sequence"/>
</dbReference>
<gene>
    <name evidence="2" type="ORF">AAG747_18100</name>
</gene>
<protein>
    <submittedName>
        <fullName evidence="2">Uncharacterized protein</fullName>
    </submittedName>
</protein>
<sequence>MHPPKDIHQEISEIRSLMERSSRFISLSGLSGIFAGIFALGGAAIAYLLLKKEYGSASLYQDQNISPDLIQWLLLDALGIIVLAVATGIYFTTRNAKKKGLKTWDHTTKRVLSNLLLPLATGGLFCLILIFQQFIVLVAPATLIFYGLALINASKYTLSDIRYLGIIEISLGLLASFFLGYGLLFWSIGFGLMHILYGTIMYFKYEK</sequence>
<evidence type="ECO:0000256" key="1">
    <source>
        <dbReference type="SAM" id="Phobius"/>
    </source>
</evidence>
<feature type="transmembrane region" description="Helical" evidence="1">
    <location>
        <begin position="137"/>
        <end position="154"/>
    </location>
</feature>
<dbReference type="EMBL" id="JBDKWZ010000010">
    <property type="protein sequence ID" value="MEN7549843.1"/>
    <property type="molecule type" value="Genomic_DNA"/>
</dbReference>
<keyword evidence="3" id="KW-1185">Reference proteome</keyword>
<keyword evidence="1" id="KW-0812">Transmembrane</keyword>
<organism evidence="2 3">
    <name type="scientific">Rapidithrix thailandica</name>
    <dbReference type="NCBI Taxonomy" id="413964"/>
    <lineage>
        <taxon>Bacteria</taxon>
        <taxon>Pseudomonadati</taxon>
        <taxon>Bacteroidota</taxon>
        <taxon>Cytophagia</taxon>
        <taxon>Cytophagales</taxon>
        <taxon>Flammeovirgaceae</taxon>
        <taxon>Rapidithrix</taxon>
    </lineage>
</organism>
<evidence type="ECO:0000313" key="2">
    <source>
        <dbReference type="EMBL" id="MEN7549843.1"/>
    </source>
</evidence>
<keyword evidence="1" id="KW-1133">Transmembrane helix</keyword>
<proteinExistence type="predicted"/>
<accession>A0AAW9SEV8</accession>
<feature type="transmembrane region" description="Helical" evidence="1">
    <location>
        <begin position="69"/>
        <end position="91"/>
    </location>
</feature>
<feature type="transmembrane region" description="Helical" evidence="1">
    <location>
        <begin position="111"/>
        <end position="131"/>
    </location>
</feature>
<dbReference type="AlphaFoldDB" id="A0AAW9SEV8"/>
<keyword evidence="1" id="KW-0472">Membrane</keyword>
<dbReference type="RefSeq" id="WP_346822621.1">
    <property type="nucleotide sequence ID" value="NZ_JBDKWZ010000010.1"/>
</dbReference>
<reference evidence="2 3" key="1">
    <citation type="submission" date="2024-04" db="EMBL/GenBank/DDBJ databases">
        <title>Novel genus in family Flammeovirgaceae.</title>
        <authorList>
            <person name="Nguyen T.H."/>
            <person name="Vuong T.Q."/>
            <person name="Le H."/>
            <person name="Kim S.-G."/>
        </authorList>
    </citation>
    <scope>NUCLEOTIDE SEQUENCE [LARGE SCALE GENOMIC DNA]</scope>
    <source>
        <strain evidence="2 3">JCM 23209</strain>
    </source>
</reference>